<dbReference type="SUPFAM" id="SSF63446">
    <property type="entry name" value="Type I dockerin domain"/>
    <property type="match status" value="1"/>
</dbReference>
<dbReference type="Gene3D" id="1.10.1330.10">
    <property type="entry name" value="Dockerin domain"/>
    <property type="match status" value="1"/>
</dbReference>
<dbReference type="Proteomes" id="UP000481087">
    <property type="component" value="Unassembled WGS sequence"/>
</dbReference>
<dbReference type="InterPro" id="IPR036439">
    <property type="entry name" value="Dockerin_dom_sf"/>
</dbReference>
<accession>A0A6L8V5G0</accession>
<comment type="caution">
    <text evidence="2">The sequence shown here is derived from an EMBL/GenBank/DDBJ whole genome shotgun (WGS) entry which is preliminary data.</text>
</comment>
<dbReference type="SMART" id="SM00635">
    <property type="entry name" value="BID_2"/>
    <property type="match status" value="1"/>
</dbReference>
<proteinExistence type="predicted"/>
<keyword evidence="3" id="KW-1185">Reference proteome</keyword>
<dbReference type="InterPro" id="IPR008965">
    <property type="entry name" value="CBM2/CBM3_carb-bd_dom_sf"/>
</dbReference>
<evidence type="ECO:0000259" key="1">
    <source>
        <dbReference type="SMART" id="SM00635"/>
    </source>
</evidence>
<protein>
    <recommendedName>
        <fullName evidence="1">BIG2 domain-containing protein</fullName>
    </recommendedName>
</protein>
<dbReference type="SUPFAM" id="SSF49384">
    <property type="entry name" value="Carbohydrate-binding domain"/>
    <property type="match status" value="1"/>
</dbReference>
<dbReference type="InterPro" id="IPR003343">
    <property type="entry name" value="Big_2"/>
</dbReference>
<name>A0A6L8V5G0_9BACL</name>
<dbReference type="GO" id="GO:0030246">
    <property type="term" value="F:carbohydrate binding"/>
    <property type="evidence" value="ECO:0007669"/>
    <property type="project" value="InterPro"/>
</dbReference>
<feature type="domain" description="BIG2" evidence="1">
    <location>
        <begin position="37"/>
        <end position="121"/>
    </location>
</feature>
<dbReference type="GO" id="GO:0000272">
    <property type="term" value="P:polysaccharide catabolic process"/>
    <property type="evidence" value="ECO:0007669"/>
    <property type="project" value="InterPro"/>
</dbReference>
<dbReference type="Gene3D" id="2.60.40.1080">
    <property type="match status" value="1"/>
</dbReference>
<evidence type="ECO:0000313" key="3">
    <source>
        <dbReference type="Proteomes" id="UP000481087"/>
    </source>
</evidence>
<evidence type="ECO:0000313" key="2">
    <source>
        <dbReference type="EMBL" id="MZQ85454.1"/>
    </source>
</evidence>
<dbReference type="AlphaFoldDB" id="A0A6L8V5G0"/>
<dbReference type="EMBL" id="WTUZ01000022">
    <property type="protein sequence ID" value="MZQ85454.1"/>
    <property type="molecule type" value="Genomic_DNA"/>
</dbReference>
<reference evidence="2 3" key="1">
    <citation type="submission" date="2019-12" db="EMBL/GenBank/DDBJ databases">
        <title>Paenibacillus sp. nov. sp. isolated from soil.</title>
        <authorList>
            <person name="Kim J."/>
            <person name="Jeong S.E."/>
            <person name="Jung H.S."/>
            <person name="Jeon C.O."/>
        </authorList>
    </citation>
    <scope>NUCLEOTIDE SEQUENCE [LARGE SCALE GENOMIC DNA]</scope>
    <source>
        <strain evidence="2 3">5J-6</strain>
    </source>
</reference>
<dbReference type="Gene3D" id="2.60.40.680">
    <property type="match status" value="1"/>
</dbReference>
<organism evidence="2 3">
    <name type="scientific">Paenibacillus silvestris</name>
    <dbReference type="NCBI Taxonomy" id="2606219"/>
    <lineage>
        <taxon>Bacteria</taxon>
        <taxon>Bacillati</taxon>
        <taxon>Bacillota</taxon>
        <taxon>Bacilli</taxon>
        <taxon>Bacillales</taxon>
        <taxon>Paenibacillaceae</taxon>
        <taxon>Paenibacillus</taxon>
    </lineage>
</organism>
<gene>
    <name evidence="2" type="ORF">GQF01_25375</name>
</gene>
<dbReference type="RefSeq" id="WP_235960255.1">
    <property type="nucleotide sequence ID" value="NZ_WTUZ01000022.1"/>
</dbReference>
<sequence>MRNVRRVVSLIMAAAISVCIFIGVSPVVKAETDTYVPVTDVTVALSMIQGSTATLLATISPGNATNRTVTFSSTHTEVITVTEALYNPITGATSVKVNAVAEGNAVIIASTADGNKTAVFHITVVSSTQALVPIAVLTADNSVKPESRFTVGVSLANVTQPVFAEDITLAYDTNVFEYVGASGVNADIQIVTEDKSTPGEVRIIAANIGGILGAGTPILNTAFKVKSGVMNTIGTIAVTQAKLGIAPQGTVIEAALSSKYISISHSEVVIDKAALITALTNARNLYESAMVGPLPGQYPQASKDVFGEAISAALAVKNNVSATQIQVDTAVEALGNAEAIFKASVIEGVSADLNKNGRHDVGDLAISAYHYGKNSTSVDWATASMADMNGDKMIDIIDIAYIASKILE</sequence>
<dbReference type="Gene3D" id="1.20.1270.90">
    <property type="entry name" value="AF1782-like"/>
    <property type="match status" value="1"/>
</dbReference>